<dbReference type="SUPFAM" id="SSF46689">
    <property type="entry name" value="Homeodomain-like"/>
    <property type="match status" value="1"/>
</dbReference>
<accession>A0A1J0A3P7</accession>
<dbReference type="KEGG" id="vte:BHY08_01165"/>
<dbReference type="Proteomes" id="UP000191200">
    <property type="component" value="Chromosome"/>
</dbReference>
<dbReference type="InterPro" id="IPR009057">
    <property type="entry name" value="Homeodomain-like_sf"/>
</dbReference>
<dbReference type="AlphaFoldDB" id="A0A1J0A3P7"/>
<organism evidence="1 2">
    <name type="scientific">Vagococcus teuberi</name>
    <dbReference type="NCBI Taxonomy" id="519472"/>
    <lineage>
        <taxon>Bacteria</taxon>
        <taxon>Bacillati</taxon>
        <taxon>Bacillota</taxon>
        <taxon>Bacilli</taxon>
        <taxon>Lactobacillales</taxon>
        <taxon>Enterococcaceae</taxon>
        <taxon>Vagococcus</taxon>
    </lineage>
</organism>
<dbReference type="Gene3D" id="1.10.357.10">
    <property type="entry name" value="Tetracycline Repressor, domain 2"/>
    <property type="match status" value="1"/>
</dbReference>
<evidence type="ECO:0000313" key="1">
    <source>
        <dbReference type="EMBL" id="APB30556.1"/>
    </source>
</evidence>
<sequence>MPKDTFLNLPVPKKEKIDMILLDTFYNQSVSQVKVSHIVEQMEMSRGAFYKYFVDLKDAYDYIVKQQSILIHQDIIDYINQHKSNFFHGIEQYLVFCSHLKTDSAYWKGLLLLTRADYQRTMKRLNLDDSSHMLMEWIKLLENNEFTIHETQEAVSFLYFIMEIVMNSLTDFIINNWTPEELILDYHYKIKWITKGIK</sequence>
<proteinExistence type="predicted"/>
<keyword evidence="2" id="KW-1185">Reference proteome</keyword>
<reference evidence="1 2" key="1">
    <citation type="submission" date="2016-09" db="EMBL/GenBank/DDBJ databases">
        <title>Vagococcus teuberi sp. nov., isolated from the Malian artisanal sour milk fene.</title>
        <authorList>
            <person name="Wullschleger S."/>
            <person name="Seifert C."/>
            <person name="Baumgartner S."/>
            <person name="Lacroix C."/>
            <person name="Bonfoh B."/>
            <person name="Stevens M.J."/>
            <person name="Meile L."/>
        </authorList>
    </citation>
    <scope>NUCLEOTIDE SEQUENCE [LARGE SCALE GENOMIC DNA]</scope>
    <source>
        <strain evidence="1 2">DSM 21459</strain>
    </source>
</reference>
<gene>
    <name evidence="1" type="ORF">BHY08_01165</name>
</gene>
<dbReference type="RefSeq" id="WP_071456125.1">
    <property type="nucleotide sequence ID" value="NZ_CABJEN010000005.1"/>
</dbReference>
<dbReference type="STRING" id="519472.BHY08_01165"/>
<name>A0A1J0A3P7_9ENTE</name>
<dbReference type="OrthoDB" id="9812484at2"/>
<evidence type="ECO:0000313" key="2">
    <source>
        <dbReference type="Proteomes" id="UP000191200"/>
    </source>
</evidence>
<dbReference type="EMBL" id="CP017267">
    <property type="protein sequence ID" value="APB30556.1"/>
    <property type="molecule type" value="Genomic_DNA"/>
</dbReference>
<protein>
    <submittedName>
        <fullName evidence="1">TetR family transcriptional regulator</fullName>
    </submittedName>
</protein>
<dbReference type="Pfam" id="PF17924">
    <property type="entry name" value="TetR_C_19"/>
    <property type="match status" value="1"/>
</dbReference>